<keyword evidence="1 2" id="KW-0732">Signal</keyword>
<proteinExistence type="predicted"/>
<evidence type="ECO:0000259" key="3">
    <source>
        <dbReference type="Pfam" id="PF13205"/>
    </source>
</evidence>
<dbReference type="GO" id="GO:0030246">
    <property type="term" value="F:carbohydrate binding"/>
    <property type="evidence" value="ECO:0007669"/>
    <property type="project" value="InterPro"/>
</dbReference>
<gene>
    <name evidence="4" type="ORF">CferDRAFT_0683</name>
</gene>
<dbReference type="SUPFAM" id="SSF49452">
    <property type="entry name" value="Starch-binding domain-like"/>
    <property type="match status" value="1"/>
</dbReference>
<feature type="signal peptide" evidence="2">
    <location>
        <begin position="1"/>
        <end position="18"/>
    </location>
</feature>
<evidence type="ECO:0000313" key="5">
    <source>
        <dbReference type="Proteomes" id="UP000004162"/>
    </source>
</evidence>
<dbReference type="Proteomes" id="UP000004162">
    <property type="component" value="Unassembled WGS sequence"/>
</dbReference>
<evidence type="ECO:0000256" key="2">
    <source>
        <dbReference type="SAM" id="SignalP"/>
    </source>
</evidence>
<feature type="domain" description="SbsA Ig-like" evidence="3">
    <location>
        <begin position="29"/>
        <end position="124"/>
    </location>
</feature>
<sequence length="563" mass="61214">MKLFISLLILLLAACASDRPPSGGLAESAPLQVIFSDPVPESVNVATKSIHLTFSHEISARQLVNSVHFHPAVGNYDIAVNGREAEIILHTPLERNRTYTLTLDKNLRDYLGRTFSAPYSLAFSSGPVMESGRINGAVLNENWSPGTNAVVLAFTDQRETGTGETSLLKREPDYLVQTDASGSFTFKHIKAGSYRIFAVNDRNHDLRYNYRSEETAQSRTEVVSSGQKASGDLVLRVTGMQRDSGTLVSCIPVTRGQIEISFSRPLLTSSFDPANVEIRHARTGAPVTVTAWYSKNRSMFERDFIFMTSELNPTEPYTINEKGKEKRAGITFFASGIAPSKEQLRVTLLPENLSDPAYLDRAWPSLGRAVILNFSHPVEKSALNRAVTLAETGSSGKIPLRFSLTTIDSRTFALKPESGFKSGLSFTVTVNTEAIGGTPAKPVTSTFRAAAKEDTGTITGSCSASGEYVIVEARTAVSASAYRTTAQRAKNGTFHYNIPELPPGSYIVSAFAPSGKIPPEPWQTWNPGSIVPYQPAEPFGLHPGAVMVRAQWTTSAIDIAIKQ</sequence>
<dbReference type="PROSITE" id="PS51257">
    <property type="entry name" value="PROKAR_LIPOPROTEIN"/>
    <property type="match status" value="1"/>
</dbReference>
<name>Q0YR34_9CHLB</name>
<dbReference type="AlphaFoldDB" id="Q0YR34"/>
<organism evidence="4 5">
    <name type="scientific">Chlorobium ferrooxidans DSM 13031</name>
    <dbReference type="NCBI Taxonomy" id="377431"/>
    <lineage>
        <taxon>Bacteria</taxon>
        <taxon>Pseudomonadati</taxon>
        <taxon>Chlorobiota</taxon>
        <taxon>Chlorobiia</taxon>
        <taxon>Chlorobiales</taxon>
        <taxon>Chlorobiaceae</taxon>
        <taxon>Chlorobium/Pelodictyon group</taxon>
        <taxon>Chlorobium</taxon>
    </lineage>
</organism>
<accession>Q0YR34</accession>
<comment type="caution">
    <text evidence="4">The sequence shown here is derived from an EMBL/GenBank/DDBJ whole genome shotgun (WGS) entry which is preliminary data.</text>
</comment>
<keyword evidence="5" id="KW-1185">Reference proteome</keyword>
<dbReference type="Gene3D" id="2.60.40.1120">
    <property type="entry name" value="Carboxypeptidase-like, regulatory domain"/>
    <property type="match status" value="1"/>
</dbReference>
<dbReference type="InterPro" id="IPR013784">
    <property type="entry name" value="Carb-bd-like_fold"/>
</dbReference>
<dbReference type="Pfam" id="PF13205">
    <property type="entry name" value="Big_5"/>
    <property type="match status" value="1"/>
</dbReference>
<reference evidence="4 5" key="1">
    <citation type="submission" date="2006-07" db="EMBL/GenBank/DDBJ databases">
        <title>Annotation of the draft genome assembly of Chlorobium ferroxidans DSM 13031.</title>
        <authorList>
            <consortium name="US DOE Joint Genome Institute (JGI-ORNL)"/>
            <person name="Larimer F."/>
            <person name="Land M."/>
            <person name="Hauser L."/>
        </authorList>
    </citation>
    <scope>NUCLEOTIDE SEQUENCE [LARGE SCALE GENOMIC DNA]</scope>
    <source>
        <strain evidence="4 5">DSM 13031</strain>
    </source>
</reference>
<dbReference type="InterPro" id="IPR032812">
    <property type="entry name" value="SbsA_Ig"/>
</dbReference>
<evidence type="ECO:0000256" key="1">
    <source>
        <dbReference type="ARBA" id="ARBA00022729"/>
    </source>
</evidence>
<reference evidence="4 5" key="2">
    <citation type="submission" date="2006-07" db="EMBL/GenBank/DDBJ databases">
        <title>Sequencing of the draft genome and assembly of Chlorobium ferroxidans DSM 13031.</title>
        <authorList>
            <consortium name="US DOE Joint Genome Institute (JGI-PGF)"/>
            <person name="Copeland A."/>
            <person name="Lucas S."/>
            <person name="Lapidus A."/>
            <person name="Barry K."/>
            <person name="Glavina del Rio T."/>
            <person name="Dalin E."/>
            <person name="Tice H."/>
            <person name="Bruce D."/>
            <person name="Pitluck S."/>
            <person name="Richardson P."/>
        </authorList>
    </citation>
    <scope>NUCLEOTIDE SEQUENCE [LARGE SCALE GENOMIC DNA]</scope>
    <source>
        <strain evidence="4 5">DSM 13031</strain>
    </source>
</reference>
<protein>
    <recommendedName>
        <fullName evidence="3">SbsA Ig-like domain-containing protein</fullName>
    </recommendedName>
</protein>
<feature type="chain" id="PRO_5004179361" description="SbsA Ig-like domain-containing protein" evidence="2">
    <location>
        <begin position="19"/>
        <end position="563"/>
    </location>
</feature>
<dbReference type="EMBL" id="AASE01000013">
    <property type="protein sequence ID" value="EAT58756.1"/>
    <property type="molecule type" value="Genomic_DNA"/>
</dbReference>
<evidence type="ECO:0000313" key="4">
    <source>
        <dbReference type="EMBL" id="EAT58756.1"/>
    </source>
</evidence>